<organism evidence="2 3">
    <name type="scientific">Xylaria bambusicola</name>
    <dbReference type="NCBI Taxonomy" id="326684"/>
    <lineage>
        <taxon>Eukaryota</taxon>
        <taxon>Fungi</taxon>
        <taxon>Dikarya</taxon>
        <taxon>Ascomycota</taxon>
        <taxon>Pezizomycotina</taxon>
        <taxon>Sordariomycetes</taxon>
        <taxon>Xylariomycetidae</taxon>
        <taxon>Xylariales</taxon>
        <taxon>Xylariaceae</taxon>
        <taxon>Xylaria</taxon>
    </lineage>
</organism>
<evidence type="ECO:0000313" key="3">
    <source>
        <dbReference type="Proteomes" id="UP001305414"/>
    </source>
</evidence>
<dbReference type="AlphaFoldDB" id="A0AAN7U344"/>
<keyword evidence="3" id="KW-1185">Reference proteome</keyword>
<evidence type="ECO:0000256" key="1">
    <source>
        <dbReference type="SAM" id="MobiDB-lite"/>
    </source>
</evidence>
<gene>
    <name evidence="2" type="ORF">RRF57_000026</name>
</gene>
<dbReference type="Proteomes" id="UP001305414">
    <property type="component" value="Unassembled WGS sequence"/>
</dbReference>
<dbReference type="EMBL" id="JAWHQM010000001">
    <property type="protein sequence ID" value="KAK5624310.1"/>
    <property type="molecule type" value="Genomic_DNA"/>
</dbReference>
<protein>
    <submittedName>
        <fullName evidence="2">Uncharacterized protein</fullName>
    </submittedName>
</protein>
<feature type="region of interest" description="Disordered" evidence="1">
    <location>
        <begin position="1"/>
        <end position="25"/>
    </location>
</feature>
<accession>A0AAN7U344</accession>
<comment type="caution">
    <text evidence="2">The sequence shown here is derived from an EMBL/GenBank/DDBJ whole genome shotgun (WGS) entry which is preliminary data.</text>
</comment>
<sequence length="60" mass="6380">MVRTGVAHDNAGLGGKGREGPNTRPLLALDDMVGSTGGIMQRKLPFETDVFIPCLKIGDR</sequence>
<name>A0AAN7U344_9PEZI</name>
<evidence type="ECO:0000313" key="2">
    <source>
        <dbReference type="EMBL" id="KAK5624310.1"/>
    </source>
</evidence>
<proteinExistence type="predicted"/>
<reference evidence="2 3" key="1">
    <citation type="submission" date="2023-10" db="EMBL/GenBank/DDBJ databases">
        <title>Draft genome sequence of Xylaria bambusicola isolate GMP-LS, the root and basal stem rot pathogen of sugarcane in Indonesia.</title>
        <authorList>
            <person name="Selvaraj P."/>
            <person name="Muralishankar V."/>
            <person name="Muruganantham S."/>
            <person name="Sp S."/>
            <person name="Haryani S."/>
            <person name="Lau K.J.X."/>
            <person name="Naqvi N.I."/>
        </authorList>
    </citation>
    <scope>NUCLEOTIDE SEQUENCE [LARGE SCALE GENOMIC DNA]</scope>
    <source>
        <strain evidence="2">GMP-LS</strain>
    </source>
</reference>